<evidence type="ECO:0000313" key="3">
    <source>
        <dbReference type="Proteomes" id="UP001283361"/>
    </source>
</evidence>
<comment type="caution">
    <text evidence="2">The sequence shown here is derived from an EMBL/GenBank/DDBJ whole genome shotgun (WGS) entry which is preliminary data.</text>
</comment>
<keyword evidence="3" id="KW-1185">Reference proteome</keyword>
<dbReference type="EMBL" id="JAWDGP010004625">
    <property type="protein sequence ID" value="KAK3762941.1"/>
    <property type="molecule type" value="Genomic_DNA"/>
</dbReference>
<organism evidence="2 3">
    <name type="scientific">Elysia crispata</name>
    <name type="common">lettuce slug</name>
    <dbReference type="NCBI Taxonomy" id="231223"/>
    <lineage>
        <taxon>Eukaryota</taxon>
        <taxon>Metazoa</taxon>
        <taxon>Spiralia</taxon>
        <taxon>Lophotrochozoa</taxon>
        <taxon>Mollusca</taxon>
        <taxon>Gastropoda</taxon>
        <taxon>Heterobranchia</taxon>
        <taxon>Euthyneura</taxon>
        <taxon>Panpulmonata</taxon>
        <taxon>Sacoglossa</taxon>
        <taxon>Placobranchoidea</taxon>
        <taxon>Plakobranchidae</taxon>
        <taxon>Elysia</taxon>
    </lineage>
</organism>
<evidence type="ECO:0000256" key="1">
    <source>
        <dbReference type="SAM" id="MobiDB-lite"/>
    </source>
</evidence>
<reference evidence="2" key="1">
    <citation type="journal article" date="2023" name="G3 (Bethesda)">
        <title>A reference genome for the long-term kleptoplast-retaining sea slug Elysia crispata morphotype clarki.</title>
        <authorList>
            <person name="Eastman K.E."/>
            <person name="Pendleton A.L."/>
            <person name="Shaikh M.A."/>
            <person name="Suttiyut T."/>
            <person name="Ogas R."/>
            <person name="Tomko P."/>
            <person name="Gavelis G."/>
            <person name="Widhalm J.R."/>
            <person name="Wisecaver J.H."/>
        </authorList>
    </citation>
    <scope>NUCLEOTIDE SEQUENCE</scope>
    <source>
        <strain evidence="2">ECLA1</strain>
    </source>
</reference>
<protein>
    <submittedName>
        <fullName evidence="2">Uncharacterized protein</fullName>
    </submittedName>
</protein>
<name>A0AAE0Z6G3_9GAST</name>
<dbReference type="Proteomes" id="UP001283361">
    <property type="component" value="Unassembled WGS sequence"/>
</dbReference>
<proteinExistence type="predicted"/>
<evidence type="ECO:0000313" key="2">
    <source>
        <dbReference type="EMBL" id="KAK3762941.1"/>
    </source>
</evidence>
<gene>
    <name evidence="2" type="ORF">RRG08_008157</name>
</gene>
<dbReference type="AlphaFoldDB" id="A0AAE0Z6G3"/>
<sequence length="455" mass="51639">MLPVCCRKEENPQQLNPRKSPISPGVSIRQQPKCRKKLDKFYEDTSLSGEENRMKNYVPNTEDNQSVPDIYTSIKKEILHQLSNVDHHCAHNPLNENGAKQASKNEDEESHVVPDFNVKGNTTTTGDHYLTQQELHEPPCLQNSAFYSSNDCDDFDGFYYYYRLMSQEWRQDNKNSTDLKHPAEVSACSEPAHPTTVTPSNHLNLVSSPSIAARVAHMWSCLPLHDKLTMATLANLEERQSRRSVIQLSPGSSVINHLNILYNNQKCDPHNIGKSNQFCTNERPDSQDLVQVKLESNPNLDQLGTDDGGKYFAKMLQASRDESKGGSLQCQLHDFHGNLSLFDNLQRSEINQDCVAIVKGFEHVEGIHNSFHSSNNIQTVSKNELFDNAHDSFQSENTLKVLKTEVVEKIDLQSQHVADSQDIFVFGELSPDLQEVEIQPLTDHTYDHVHRVHLR</sequence>
<feature type="region of interest" description="Disordered" evidence="1">
    <location>
        <begin position="9"/>
        <end position="30"/>
    </location>
</feature>
<accession>A0AAE0Z6G3</accession>